<evidence type="ECO:0000256" key="1">
    <source>
        <dbReference type="SAM" id="SignalP"/>
    </source>
</evidence>
<organism evidence="2 3">
    <name type="scientific">Massilia terrae</name>
    <dbReference type="NCBI Taxonomy" id="1811224"/>
    <lineage>
        <taxon>Bacteria</taxon>
        <taxon>Pseudomonadati</taxon>
        <taxon>Pseudomonadota</taxon>
        <taxon>Betaproteobacteria</taxon>
        <taxon>Burkholderiales</taxon>
        <taxon>Oxalobacteraceae</taxon>
        <taxon>Telluria group</taxon>
        <taxon>Massilia</taxon>
    </lineage>
</organism>
<feature type="signal peptide" evidence="1">
    <location>
        <begin position="1"/>
        <end position="27"/>
    </location>
</feature>
<dbReference type="InterPro" id="IPR028028">
    <property type="entry name" value="DUF4450"/>
</dbReference>
<evidence type="ECO:0000313" key="2">
    <source>
        <dbReference type="EMBL" id="MCS0657432.1"/>
    </source>
</evidence>
<dbReference type="RefSeq" id="WP_258810575.1">
    <property type="nucleotide sequence ID" value="NZ_JANUGU010000001.1"/>
</dbReference>
<dbReference type="InterPro" id="IPR012341">
    <property type="entry name" value="6hp_glycosidase-like_sf"/>
</dbReference>
<dbReference type="InterPro" id="IPR008928">
    <property type="entry name" value="6-hairpin_glycosidase_sf"/>
</dbReference>
<dbReference type="Gene3D" id="1.50.10.10">
    <property type="match status" value="1"/>
</dbReference>
<feature type="chain" id="PRO_5046117109" evidence="1">
    <location>
        <begin position="28"/>
        <end position="1113"/>
    </location>
</feature>
<dbReference type="Pfam" id="PF14614">
    <property type="entry name" value="DUF4450"/>
    <property type="match status" value="1"/>
</dbReference>
<keyword evidence="1" id="KW-0732">Signal</keyword>
<dbReference type="Proteomes" id="UP001204621">
    <property type="component" value="Unassembled WGS sequence"/>
</dbReference>
<sequence length="1113" mass="120985">MTDRRQFLEIAAAGVATVLLPARAVQAAAAVSASAGGSPADYALREGAIVTRAGRGFIGNRPLYGGNDGSFVLAGDLPLVRLGQNAFVHGALMLAFARPGQAAAWLHELQAEASFRDGVAGWLVRSERWPDLEFYLDLVPTMDGAGLALRLRVNGARAGDELVWAYGGVYKPGGRAAWKLDVVGHPELLKQGFQPERCRGNHASLEADSFQLGLDRTISAGRWSVPTTMTVGDASALADPRSLASGAGGELPLVCGRIAGDQLHEAFFAVKVAEQQGKGAPPDPKAAFENALERRVQVAGRFTVSTPDPYLNALAPVAALAVDGLWRPPVFVHGAMLWDKPLPGWRTLYGATALGWHERVGAQAAHYLARQVTVSDKTSARTDPSRLHSEQHPDSRLYGRGRIVLDQGIYDMQSQFFDQLIHSWRATGDAAFEARLRPALELHLEWLRECFDPDGDGLYESYINSWPTDSVWYNGGGSVEATVYAWRGHVAARDMARRAGDLASVARHEAVLERIRAGFFGKLWNERKGHPGAFVEQGGHQRRHDDPWLYSIFLAVDADSLLSPEQAVQALHYAASTLENKRMPLGGRTVVTSNWVPGIWSVRENWPGDNYHLALANFQAGLAEDGWDILRGAFMQAGFNGNVPGNLGGLQGGTDFGDCVHMFCRSVVEGLFGYRPDYPNGRVVIAPQFPASWPQAEIRTPDFALRFVRSSTRLSLDVELARPAPLTLRLPVRGKPKAVRADGRHVSFRTVPGFGHSMLEIDLPARAKVAVSVDLALQGTTVAATVVAGNVGEPIALDANGASILAISDPEGALSNARVDGRRVTALLAPNPGPHTVFLAVEEADAPQWRVFHLRIDDPAAERTRRAQTLARIPQVASWATVGLASAANGDIRTIFKQQYLSPRPATVSLRIGSDGYSPWTFTHWKSGPPEIKLDRINALRSGPGQIRTPQGVPFAWKDAQNVAFTSLWDNWPSQVSVPVDRSGEAVFLLIAGSTNVMQCHIANAVVRLEYEDGREDRLELVPPENYWNLCPIVVTGLSVEQHSRSDYTDPADAFVVKKPWPETVQLGENCRAMLLNCRLRPGIKLRRVMLETLSQEVVVGLMGVSIMNPGSA</sequence>
<comment type="caution">
    <text evidence="2">The sequence shown here is derived from an EMBL/GenBank/DDBJ whole genome shotgun (WGS) entry which is preliminary data.</text>
</comment>
<gene>
    <name evidence="2" type="ORF">NX778_05065</name>
</gene>
<dbReference type="InterPro" id="IPR006311">
    <property type="entry name" value="TAT_signal"/>
</dbReference>
<reference evidence="2 3" key="1">
    <citation type="submission" date="2022-08" db="EMBL/GenBank/DDBJ databases">
        <title>Reclassification of Massilia species as members of the genera Telluria, Duganella, Pseudoduganella, Mokoshia gen. nov. and Zemynaea gen. nov. using orthogonal and non-orthogonal genome-based approaches.</title>
        <authorList>
            <person name="Bowman J.P."/>
        </authorList>
    </citation>
    <scope>NUCLEOTIDE SEQUENCE [LARGE SCALE GENOMIC DNA]</scope>
    <source>
        <strain evidence="2 3">JCM 31606</strain>
    </source>
</reference>
<evidence type="ECO:0000313" key="3">
    <source>
        <dbReference type="Proteomes" id="UP001204621"/>
    </source>
</evidence>
<dbReference type="PROSITE" id="PS51318">
    <property type="entry name" value="TAT"/>
    <property type="match status" value="1"/>
</dbReference>
<proteinExistence type="predicted"/>
<protein>
    <submittedName>
        <fullName evidence="2">DUF4450 domain-containing protein</fullName>
    </submittedName>
</protein>
<accession>A0ABT2CTY1</accession>
<dbReference type="EMBL" id="JANUGU010000001">
    <property type="protein sequence ID" value="MCS0657432.1"/>
    <property type="molecule type" value="Genomic_DNA"/>
</dbReference>
<name>A0ABT2CTY1_9BURK</name>
<keyword evidence="3" id="KW-1185">Reference proteome</keyword>
<dbReference type="SUPFAM" id="SSF48208">
    <property type="entry name" value="Six-hairpin glycosidases"/>
    <property type="match status" value="1"/>
</dbReference>